<reference evidence="1" key="2">
    <citation type="submission" date="2014-07" db="EMBL/GenBank/DDBJ databases">
        <authorList>
            <person name="Hull J."/>
        </authorList>
    </citation>
    <scope>NUCLEOTIDE SEQUENCE</scope>
</reference>
<evidence type="ECO:0000313" key="2">
    <source>
        <dbReference type="EMBL" id="JAG56815.1"/>
    </source>
</evidence>
<reference evidence="1" key="1">
    <citation type="journal article" date="2014" name="PLoS ONE">
        <title>Transcriptome-Based Identification of ABC Transporters in the Western Tarnished Plant Bug Lygus hesperus.</title>
        <authorList>
            <person name="Hull J.J."/>
            <person name="Chaney K."/>
            <person name="Geib S.M."/>
            <person name="Fabrick J.A."/>
            <person name="Brent C.S."/>
            <person name="Walsh D."/>
            <person name="Lavine L.C."/>
        </authorList>
    </citation>
    <scope>NUCLEOTIDE SEQUENCE</scope>
</reference>
<dbReference type="AlphaFoldDB" id="A0A0A9YHY9"/>
<proteinExistence type="predicted"/>
<gene>
    <name evidence="1" type="primary">Crim1_4</name>
    <name evidence="1" type="ORF">CM83_5020</name>
</gene>
<dbReference type="EMBL" id="GBHO01011795">
    <property type="protein sequence ID" value="JAG31809.1"/>
    <property type="molecule type" value="Transcribed_RNA"/>
</dbReference>
<organism evidence="1">
    <name type="scientific">Lygus hesperus</name>
    <name type="common">Western plant bug</name>
    <dbReference type="NCBI Taxonomy" id="30085"/>
    <lineage>
        <taxon>Eukaryota</taxon>
        <taxon>Metazoa</taxon>
        <taxon>Ecdysozoa</taxon>
        <taxon>Arthropoda</taxon>
        <taxon>Hexapoda</taxon>
        <taxon>Insecta</taxon>
        <taxon>Pterygota</taxon>
        <taxon>Neoptera</taxon>
        <taxon>Paraneoptera</taxon>
        <taxon>Hemiptera</taxon>
        <taxon>Heteroptera</taxon>
        <taxon>Panheteroptera</taxon>
        <taxon>Cimicomorpha</taxon>
        <taxon>Miridae</taxon>
        <taxon>Mirini</taxon>
        <taxon>Lygus</taxon>
    </lineage>
</organism>
<accession>A0A0A9YHY9</accession>
<sequence length="851" mass="90701">IPVCDAGFTLKTTQRPTQVYPDCCPQYQCVNFKCPPDSMWDEQSQTCVCIQNYCVPPFCNPGSTPITVEPATGEPGHCCDLIKCEITTNIMCPPFTKQTSNGQCECAPEHCLQPPNCPSPLVAVVTRQAAMTIYDCCSDYACAETNTTKCEDGTYLDNGVCVCLPCMGPPPCQNGVPKITIKGTNVPPNCCDVYQCSGEPACPPGSVVGPDGKTCLCYDTNPCPTPVCNSGSDLITVKQPSGVAPDCCPLYECRKLKCPYDSQMGPDGNCVCLENICRELQCSPGSVPVIERQGSGFPGDCCNQLTCIQEEPPQCPPFQIMTPQGCVCTTELCAPAPPCSDGTAPLIAGMSPDNECCPLYCCIPPPQECPEWSYLLNGACVCLPCEEPKCADGQPPIIDKPASGVPPDCCSNYRCLNAPNKCPQGSKFGTDGVTCVCDVDQCPIPQCEGTDRLITSQKASLVFPDCCDKHACMKLDCPEDSILVGDSCQCAPNYCNTFCPPMTVPVVTKQGNNVPGSCCDSFECKPLNQPCPPFTKPTIDGKCICAEELCSPMPACPPPLQPLITSQPTGMSGDCCPQWGCLDQVVSCPPDSFNQNGVCVCYPCQPMHRCDNGATPLVQTQGSGQPNSCCDVFICDNPVCPPGAIIGTDGKTCVCDLSQCAVPVCEIGSNLIVTVRATKQLGSCCDQYACVNVTCPPYTANQNGECVCIKELCPIPQCPPELILDVTHKASGSKDDCCDKFDCVMNSLLCPPFMRRMPNGLCECDLSVCLLPPTCPPGNEPLLIKPPEQETCCPLYSCEPKIVIDCPEGTFLQGTTCVCLPCEPQPVCDDGQPAQVEIQGTGQYPNCCDKY</sequence>
<evidence type="ECO:0000313" key="1">
    <source>
        <dbReference type="EMBL" id="JAG31809.1"/>
    </source>
</evidence>
<name>A0A0A9YHY9_LYGHE</name>
<feature type="non-terminal residue" evidence="1">
    <location>
        <position position="1"/>
    </location>
</feature>
<reference evidence="2" key="3">
    <citation type="submission" date="2014-09" db="EMBL/GenBank/DDBJ databases">
        <authorList>
            <person name="Magalhaes I.L.F."/>
            <person name="Oliveira U."/>
            <person name="Santos F.R."/>
            <person name="Vidigal T.H.D.A."/>
            <person name="Brescovit A.D."/>
            <person name="Santos A.J."/>
        </authorList>
    </citation>
    <scope>NUCLEOTIDE SEQUENCE</scope>
</reference>
<protein>
    <submittedName>
        <fullName evidence="1">Cysteine-rich motor neuron 1 protein</fullName>
    </submittedName>
</protein>
<feature type="non-terminal residue" evidence="1">
    <location>
        <position position="851"/>
    </location>
</feature>
<dbReference type="EMBL" id="GBRD01009006">
    <property type="protein sequence ID" value="JAG56815.1"/>
    <property type="molecule type" value="Transcribed_RNA"/>
</dbReference>